<gene>
    <name evidence="4" type="ORF">LshimejAT787_0802290</name>
</gene>
<evidence type="ECO:0000256" key="2">
    <source>
        <dbReference type="SAM" id="Phobius"/>
    </source>
</evidence>
<evidence type="ECO:0000313" key="4">
    <source>
        <dbReference type="EMBL" id="GLB40358.1"/>
    </source>
</evidence>
<comment type="caution">
    <text evidence="4">The sequence shown here is derived from an EMBL/GenBank/DDBJ whole genome shotgun (WGS) entry which is preliminary data.</text>
</comment>
<dbReference type="PANTHER" id="PTHR40465:SF1">
    <property type="entry name" value="DUF6534 DOMAIN-CONTAINING PROTEIN"/>
    <property type="match status" value="1"/>
</dbReference>
<keyword evidence="2" id="KW-0812">Transmembrane</keyword>
<dbReference type="Pfam" id="PF20152">
    <property type="entry name" value="DUF6534"/>
    <property type="match status" value="1"/>
</dbReference>
<dbReference type="AlphaFoldDB" id="A0A9P3UP65"/>
<dbReference type="InterPro" id="IPR045339">
    <property type="entry name" value="DUF6534"/>
</dbReference>
<keyword evidence="2" id="KW-0472">Membrane</keyword>
<organism evidence="4 5">
    <name type="scientific">Lyophyllum shimeji</name>
    <name type="common">Hon-shimeji</name>
    <name type="synonym">Tricholoma shimeji</name>
    <dbReference type="NCBI Taxonomy" id="47721"/>
    <lineage>
        <taxon>Eukaryota</taxon>
        <taxon>Fungi</taxon>
        <taxon>Dikarya</taxon>
        <taxon>Basidiomycota</taxon>
        <taxon>Agaricomycotina</taxon>
        <taxon>Agaricomycetes</taxon>
        <taxon>Agaricomycetidae</taxon>
        <taxon>Agaricales</taxon>
        <taxon>Tricholomatineae</taxon>
        <taxon>Lyophyllaceae</taxon>
        <taxon>Lyophyllum</taxon>
    </lineage>
</organism>
<keyword evidence="2" id="KW-1133">Transmembrane helix</keyword>
<sequence>MSTCQFGSTAHPLNMRRASSFWRFAPLGPHNTSATKNSLPDFSIPRTGHNSKDTQEGRAVDNVINVNGCHCGQLERLRISRIEDRCRYGFNASREQHPNIAFLASIVPMFLGGLFHYGLFGALAAQTYHYLLHCHHTDRLVIKVMAYTVVALLTFQTIIMILVQWMLFVSQSGDLNFFKKITWEGLVVPALNATLATVVEVFFAWRIWSFKRTKLGLSIAVGIVALSLLQWSGAVADILLYAVQKPSAFYVNRRGDTALAVSLIATCICDTSIALTMLALLRQARQNAVFRRTDLLINRLIATSLESGAVTAIMAILELSSYAANRRSMVYVVIVSIRGNLYANVLFASLNRRKTAYQRRPSRSAANPLSMLRFAGDTDWTTSQVDGSWKASRTYRATNMKPEPLPGSAWIS</sequence>
<feature type="transmembrane region" description="Helical" evidence="2">
    <location>
        <begin position="329"/>
        <end position="350"/>
    </location>
</feature>
<dbReference type="PANTHER" id="PTHR40465">
    <property type="entry name" value="CHROMOSOME 1, WHOLE GENOME SHOTGUN SEQUENCE"/>
    <property type="match status" value="1"/>
</dbReference>
<evidence type="ECO:0000256" key="1">
    <source>
        <dbReference type="SAM" id="MobiDB-lite"/>
    </source>
</evidence>
<evidence type="ECO:0000259" key="3">
    <source>
        <dbReference type="Pfam" id="PF20152"/>
    </source>
</evidence>
<evidence type="ECO:0000313" key="5">
    <source>
        <dbReference type="Proteomes" id="UP001063166"/>
    </source>
</evidence>
<proteinExistence type="predicted"/>
<feature type="transmembrane region" description="Helical" evidence="2">
    <location>
        <begin position="186"/>
        <end position="205"/>
    </location>
</feature>
<accession>A0A9P3UP65</accession>
<feature type="transmembrane region" description="Helical" evidence="2">
    <location>
        <begin position="217"/>
        <end position="243"/>
    </location>
</feature>
<feature type="transmembrane region" description="Helical" evidence="2">
    <location>
        <begin position="100"/>
        <end position="123"/>
    </location>
</feature>
<protein>
    <recommendedName>
        <fullName evidence="3">DUF6534 domain-containing protein</fullName>
    </recommendedName>
</protein>
<feature type="transmembrane region" description="Helical" evidence="2">
    <location>
        <begin position="300"/>
        <end position="317"/>
    </location>
</feature>
<feature type="domain" description="DUF6534" evidence="3">
    <location>
        <begin position="267"/>
        <end position="354"/>
    </location>
</feature>
<reference evidence="4" key="1">
    <citation type="submission" date="2022-07" db="EMBL/GenBank/DDBJ databases">
        <title>The genome of Lyophyllum shimeji provides insight into the initial evolution of ectomycorrhizal fungal genome.</title>
        <authorList>
            <person name="Kobayashi Y."/>
            <person name="Shibata T."/>
            <person name="Hirakawa H."/>
            <person name="Shigenobu S."/>
            <person name="Nishiyama T."/>
            <person name="Yamada A."/>
            <person name="Hasebe M."/>
            <person name="Kawaguchi M."/>
        </authorList>
    </citation>
    <scope>NUCLEOTIDE SEQUENCE</scope>
    <source>
        <strain evidence="4">AT787</strain>
    </source>
</reference>
<dbReference type="EMBL" id="BRPK01000008">
    <property type="protein sequence ID" value="GLB40358.1"/>
    <property type="molecule type" value="Genomic_DNA"/>
</dbReference>
<feature type="region of interest" description="Disordered" evidence="1">
    <location>
        <begin position="32"/>
        <end position="55"/>
    </location>
</feature>
<dbReference type="OrthoDB" id="3223377at2759"/>
<feature type="transmembrane region" description="Helical" evidence="2">
    <location>
        <begin position="144"/>
        <end position="166"/>
    </location>
</feature>
<feature type="transmembrane region" description="Helical" evidence="2">
    <location>
        <begin position="258"/>
        <end position="280"/>
    </location>
</feature>
<dbReference type="Proteomes" id="UP001063166">
    <property type="component" value="Unassembled WGS sequence"/>
</dbReference>
<name>A0A9P3UP65_LYOSH</name>
<keyword evidence="5" id="KW-1185">Reference proteome</keyword>